<evidence type="ECO:0000313" key="3">
    <source>
        <dbReference type="Proteomes" id="UP000000768"/>
    </source>
</evidence>
<gene>
    <name evidence="2" type="ORF">SORBI_3007G096600</name>
</gene>
<evidence type="ECO:0000256" key="1">
    <source>
        <dbReference type="SAM" id="MobiDB-lite"/>
    </source>
</evidence>
<feature type="region of interest" description="Disordered" evidence="1">
    <location>
        <begin position="1"/>
        <end position="102"/>
    </location>
</feature>
<dbReference type="Gramene" id="OQU80219">
    <property type="protein sequence ID" value="OQU80219"/>
    <property type="gene ID" value="SORBI_3007G096600"/>
</dbReference>
<feature type="compositionally biased region" description="Low complexity" evidence="1">
    <location>
        <begin position="79"/>
        <end position="88"/>
    </location>
</feature>
<feature type="compositionally biased region" description="Basic residues" evidence="1">
    <location>
        <begin position="40"/>
        <end position="49"/>
    </location>
</feature>
<dbReference type="InParanoid" id="A0A1Z5R9I0"/>
<reference evidence="3" key="2">
    <citation type="journal article" date="2018" name="Plant J.">
        <title>The Sorghum bicolor reference genome: improved assembly, gene annotations, a transcriptome atlas, and signatures of genome organization.</title>
        <authorList>
            <person name="McCormick R.F."/>
            <person name="Truong S.K."/>
            <person name="Sreedasyam A."/>
            <person name="Jenkins J."/>
            <person name="Shu S."/>
            <person name="Sims D."/>
            <person name="Kennedy M."/>
            <person name="Amirebrahimi M."/>
            <person name="Weers B.D."/>
            <person name="McKinley B."/>
            <person name="Mattison A."/>
            <person name="Morishige D.T."/>
            <person name="Grimwood J."/>
            <person name="Schmutz J."/>
            <person name="Mullet J.E."/>
        </authorList>
    </citation>
    <scope>NUCLEOTIDE SEQUENCE [LARGE SCALE GENOMIC DNA]</scope>
    <source>
        <strain evidence="3">cv. BTx623</strain>
    </source>
</reference>
<keyword evidence="3" id="KW-1185">Reference proteome</keyword>
<reference evidence="2 3" key="1">
    <citation type="journal article" date="2009" name="Nature">
        <title>The Sorghum bicolor genome and the diversification of grasses.</title>
        <authorList>
            <person name="Paterson A.H."/>
            <person name="Bowers J.E."/>
            <person name="Bruggmann R."/>
            <person name="Dubchak I."/>
            <person name="Grimwood J."/>
            <person name="Gundlach H."/>
            <person name="Haberer G."/>
            <person name="Hellsten U."/>
            <person name="Mitros T."/>
            <person name="Poliakov A."/>
            <person name="Schmutz J."/>
            <person name="Spannagl M."/>
            <person name="Tang H."/>
            <person name="Wang X."/>
            <person name="Wicker T."/>
            <person name="Bharti A.K."/>
            <person name="Chapman J."/>
            <person name="Feltus F.A."/>
            <person name="Gowik U."/>
            <person name="Grigoriev I.V."/>
            <person name="Lyons E."/>
            <person name="Maher C.A."/>
            <person name="Martis M."/>
            <person name="Narechania A."/>
            <person name="Otillar R.P."/>
            <person name="Penning B.W."/>
            <person name="Salamov A.A."/>
            <person name="Wang Y."/>
            <person name="Zhang L."/>
            <person name="Carpita N.C."/>
            <person name="Freeling M."/>
            <person name="Gingle A.R."/>
            <person name="Hash C.T."/>
            <person name="Keller B."/>
            <person name="Klein P."/>
            <person name="Kresovich S."/>
            <person name="McCann M.C."/>
            <person name="Ming R."/>
            <person name="Peterson D.G."/>
            <person name="Mehboob-ur-Rahman"/>
            <person name="Ware D."/>
            <person name="Westhoff P."/>
            <person name="Mayer K.F."/>
            <person name="Messing J."/>
            <person name="Rokhsar D.S."/>
        </authorList>
    </citation>
    <scope>NUCLEOTIDE SEQUENCE [LARGE SCALE GENOMIC DNA]</scope>
    <source>
        <strain evidence="3">cv. BTx623</strain>
    </source>
</reference>
<dbReference type="EMBL" id="CM000766">
    <property type="protein sequence ID" value="OQU80219.1"/>
    <property type="molecule type" value="Genomic_DNA"/>
</dbReference>
<feature type="compositionally biased region" description="Basic residues" evidence="1">
    <location>
        <begin position="8"/>
        <end position="29"/>
    </location>
</feature>
<sequence>MKTGPDRLRRHRSASPSLSRRRQRRRRRSPPSYRSPPPLHQRRVTRRGSSRPGSSGIQQGARPSPIRATAGKPSPPPSWSSRPCSPSPGQDAMMDQASRQAV</sequence>
<evidence type="ECO:0000313" key="2">
    <source>
        <dbReference type="EMBL" id="OQU80219.1"/>
    </source>
</evidence>
<dbReference type="Proteomes" id="UP000000768">
    <property type="component" value="Chromosome 7"/>
</dbReference>
<dbReference type="AlphaFoldDB" id="A0A1Z5R9I0"/>
<name>A0A1Z5R9I0_SORBI</name>
<protein>
    <submittedName>
        <fullName evidence="2">Uncharacterized protein</fullName>
    </submittedName>
</protein>
<accession>A0A1Z5R9I0</accession>
<organism evidence="2 3">
    <name type="scientific">Sorghum bicolor</name>
    <name type="common">Sorghum</name>
    <name type="synonym">Sorghum vulgare</name>
    <dbReference type="NCBI Taxonomy" id="4558"/>
    <lineage>
        <taxon>Eukaryota</taxon>
        <taxon>Viridiplantae</taxon>
        <taxon>Streptophyta</taxon>
        <taxon>Embryophyta</taxon>
        <taxon>Tracheophyta</taxon>
        <taxon>Spermatophyta</taxon>
        <taxon>Magnoliopsida</taxon>
        <taxon>Liliopsida</taxon>
        <taxon>Poales</taxon>
        <taxon>Poaceae</taxon>
        <taxon>PACMAD clade</taxon>
        <taxon>Panicoideae</taxon>
        <taxon>Andropogonodae</taxon>
        <taxon>Andropogoneae</taxon>
        <taxon>Sorghinae</taxon>
        <taxon>Sorghum</taxon>
    </lineage>
</organism>
<feature type="compositionally biased region" description="Low complexity" evidence="1">
    <location>
        <begin position="50"/>
        <end position="60"/>
    </location>
</feature>
<proteinExistence type="predicted"/>